<evidence type="ECO:0000256" key="2">
    <source>
        <dbReference type="ARBA" id="ARBA00022679"/>
    </source>
</evidence>
<dbReference type="Pfam" id="PF00814">
    <property type="entry name" value="TsaD"/>
    <property type="match status" value="1"/>
</dbReference>
<keyword evidence="4 8" id="KW-0479">Metal-binding</keyword>
<dbReference type="HAMAP" id="MF_01445">
    <property type="entry name" value="TsaD"/>
    <property type="match status" value="1"/>
</dbReference>
<comment type="subcellular location">
    <subcellularLocation>
        <location evidence="8">Cytoplasm</location>
    </subcellularLocation>
</comment>
<evidence type="ECO:0000256" key="1">
    <source>
        <dbReference type="ARBA" id="ARBA00022490"/>
    </source>
</evidence>
<dbReference type="GO" id="GO:0002949">
    <property type="term" value="P:tRNA threonylcarbamoyladenosine modification"/>
    <property type="evidence" value="ECO:0007669"/>
    <property type="project" value="UniProtKB-UniRule"/>
</dbReference>
<keyword evidence="6 8" id="KW-0012">Acyltransferase</keyword>
<sequence>MFVLGIETSCDETSAAVITGRFQVLSNTVHRQEGHARFGGVVPEIASREHIMKIEEVTGQAIDEARIQPADISLVAATSAPGLIGALLVGLSFAKGFAAARDLPFVGVNHMDAHIKANYLSHPDLSPPYVALVVSGGHTFLALCDEFGVYSLLGNTLDDAAGEALDKAGKVMGIPYPAGRAIEQCARAGDPAFHAFPRALPAKDNLNFSFSGLKTALKNYLRTLPAEEIESRKNDILASYQEAVVDALAQKCAAALRATGCRRLLIAGGVSCNGRLRDKLSLLLGHENELYFPAPEFCTDNGAMVAVAGLFKYTTRGADPLSLAASAVFNIAEVNYGL</sequence>
<comment type="similarity">
    <text evidence="8">Belongs to the KAE1 / TsaD family.</text>
</comment>
<organism evidence="10 11">
    <name type="scientific">Candidatus Raymondbacteria bacterium RIFOXYD12_FULL_49_13</name>
    <dbReference type="NCBI Taxonomy" id="1817890"/>
    <lineage>
        <taxon>Bacteria</taxon>
        <taxon>Raymondiibacteriota</taxon>
    </lineage>
</organism>
<keyword evidence="1 8" id="KW-0963">Cytoplasm</keyword>
<keyword evidence="3 8" id="KW-0819">tRNA processing</keyword>
<evidence type="ECO:0000256" key="4">
    <source>
        <dbReference type="ARBA" id="ARBA00022723"/>
    </source>
</evidence>
<evidence type="ECO:0000256" key="7">
    <source>
        <dbReference type="ARBA" id="ARBA00048117"/>
    </source>
</evidence>
<dbReference type="GO" id="GO:0005737">
    <property type="term" value="C:cytoplasm"/>
    <property type="evidence" value="ECO:0007669"/>
    <property type="project" value="UniProtKB-SubCell"/>
</dbReference>
<evidence type="ECO:0000313" key="10">
    <source>
        <dbReference type="EMBL" id="OGK05234.1"/>
    </source>
</evidence>
<dbReference type="Proteomes" id="UP000179243">
    <property type="component" value="Unassembled WGS sequence"/>
</dbReference>
<evidence type="ECO:0000256" key="3">
    <source>
        <dbReference type="ARBA" id="ARBA00022694"/>
    </source>
</evidence>
<dbReference type="SUPFAM" id="SSF53067">
    <property type="entry name" value="Actin-like ATPase domain"/>
    <property type="match status" value="1"/>
</dbReference>
<comment type="cofactor">
    <cofactor evidence="8">
        <name>Fe(2+)</name>
        <dbReference type="ChEBI" id="CHEBI:29033"/>
    </cofactor>
    <text evidence="8">Binds 1 Fe(2+) ion per subunit.</text>
</comment>
<gene>
    <name evidence="8" type="primary">tsaD</name>
    <name evidence="10" type="ORF">A2519_10390</name>
</gene>
<comment type="catalytic activity">
    <reaction evidence="7 8">
        <text>L-threonylcarbamoyladenylate + adenosine(37) in tRNA = N(6)-L-threonylcarbamoyladenosine(37) in tRNA + AMP + H(+)</text>
        <dbReference type="Rhea" id="RHEA:37059"/>
        <dbReference type="Rhea" id="RHEA-COMP:10162"/>
        <dbReference type="Rhea" id="RHEA-COMP:10163"/>
        <dbReference type="ChEBI" id="CHEBI:15378"/>
        <dbReference type="ChEBI" id="CHEBI:73682"/>
        <dbReference type="ChEBI" id="CHEBI:74411"/>
        <dbReference type="ChEBI" id="CHEBI:74418"/>
        <dbReference type="ChEBI" id="CHEBI:456215"/>
        <dbReference type="EC" id="2.3.1.234"/>
    </reaction>
</comment>
<evidence type="ECO:0000256" key="5">
    <source>
        <dbReference type="ARBA" id="ARBA00023004"/>
    </source>
</evidence>
<dbReference type="CDD" id="cd24133">
    <property type="entry name" value="ASKHA_NBD_TsaD_bac"/>
    <property type="match status" value="1"/>
</dbReference>
<feature type="binding site" evidence="8">
    <location>
        <position position="110"/>
    </location>
    <ligand>
        <name>Fe cation</name>
        <dbReference type="ChEBI" id="CHEBI:24875"/>
    </ligand>
</feature>
<comment type="function">
    <text evidence="8">Required for the formation of a threonylcarbamoyl group on adenosine at position 37 (t(6)A37) in tRNAs that read codons beginning with adenine. Is involved in the transfer of the threonylcarbamoyl moiety of threonylcarbamoyl-AMP (TC-AMP) to the N6 group of A37, together with TsaE and TsaB. TsaD likely plays a direct catalytic role in this reaction.</text>
</comment>
<dbReference type="PANTHER" id="PTHR11735:SF6">
    <property type="entry name" value="TRNA N6-ADENOSINE THREONYLCARBAMOYLTRANSFERASE, MITOCHONDRIAL"/>
    <property type="match status" value="1"/>
</dbReference>
<feature type="binding site" evidence="8">
    <location>
        <position position="114"/>
    </location>
    <ligand>
        <name>Fe cation</name>
        <dbReference type="ChEBI" id="CHEBI:24875"/>
    </ligand>
</feature>
<dbReference type="EMBL" id="MFYX01000059">
    <property type="protein sequence ID" value="OGK05234.1"/>
    <property type="molecule type" value="Genomic_DNA"/>
</dbReference>
<dbReference type="InterPro" id="IPR000905">
    <property type="entry name" value="Gcp-like_dom"/>
</dbReference>
<dbReference type="PANTHER" id="PTHR11735">
    <property type="entry name" value="TRNA N6-ADENOSINE THREONYLCARBAMOYLTRANSFERASE"/>
    <property type="match status" value="1"/>
</dbReference>
<dbReference type="FunFam" id="3.30.420.40:FF:000012">
    <property type="entry name" value="tRNA N6-adenosine threonylcarbamoyltransferase"/>
    <property type="match status" value="1"/>
</dbReference>
<dbReference type="GO" id="GO:0061711">
    <property type="term" value="F:tRNA N(6)-L-threonylcarbamoyladenine synthase activity"/>
    <property type="evidence" value="ECO:0007669"/>
    <property type="project" value="UniProtKB-EC"/>
</dbReference>
<evidence type="ECO:0000259" key="9">
    <source>
        <dbReference type="Pfam" id="PF00814"/>
    </source>
</evidence>
<feature type="binding site" evidence="8">
    <location>
        <begin position="133"/>
        <end position="137"/>
    </location>
    <ligand>
        <name>substrate</name>
    </ligand>
</feature>
<feature type="binding site" evidence="8">
    <location>
        <position position="273"/>
    </location>
    <ligand>
        <name>substrate</name>
    </ligand>
</feature>
<dbReference type="Gene3D" id="3.30.420.40">
    <property type="match status" value="2"/>
</dbReference>
<name>A0A1F7FEW7_UNCRA</name>
<feature type="binding site" evidence="8">
    <location>
        <position position="183"/>
    </location>
    <ligand>
        <name>substrate</name>
    </ligand>
</feature>
<feature type="domain" description="Gcp-like" evidence="9">
    <location>
        <begin position="23"/>
        <end position="306"/>
    </location>
</feature>
<comment type="caution">
    <text evidence="10">The sequence shown here is derived from an EMBL/GenBank/DDBJ whole genome shotgun (WGS) entry which is preliminary data.</text>
</comment>
<reference evidence="10 11" key="1">
    <citation type="journal article" date="2016" name="Nat. Commun.">
        <title>Thousands of microbial genomes shed light on interconnected biogeochemical processes in an aquifer system.</title>
        <authorList>
            <person name="Anantharaman K."/>
            <person name="Brown C.T."/>
            <person name="Hug L.A."/>
            <person name="Sharon I."/>
            <person name="Castelle C.J."/>
            <person name="Probst A.J."/>
            <person name="Thomas B.C."/>
            <person name="Singh A."/>
            <person name="Wilkins M.J."/>
            <person name="Karaoz U."/>
            <person name="Brodie E.L."/>
            <person name="Williams K.H."/>
            <person name="Hubbard S.S."/>
            <person name="Banfield J.F."/>
        </authorList>
    </citation>
    <scope>NUCLEOTIDE SEQUENCE [LARGE SCALE GENOMIC DNA]</scope>
</reference>
<dbReference type="EC" id="2.3.1.234" evidence="8"/>
<dbReference type="FunFam" id="3.30.420.40:FF:000040">
    <property type="entry name" value="tRNA N6-adenosine threonylcarbamoyltransferase"/>
    <property type="match status" value="1"/>
</dbReference>
<dbReference type="PRINTS" id="PR00789">
    <property type="entry name" value="OSIALOPTASE"/>
</dbReference>
<keyword evidence="2 8" id="KW-0808">Transferase</keyword>
<dbReference type="InterPro" id="IPR022450">
    <property type="entry name" value="TsaD"/>
</dbReference>
<evidence type="ECO:0000313" key="11">
    <source>
        <dbReference type="Proteomes" id="UP000179243"/>
    </source>
</evidence>
<feature type="binding site" evidence="8">
    <location>
        <position position="166"/>
    </location>
    <ligand>
        <name>substrate</name>
    </ligand>
</feature>
<evidence type="ECO:0000256" key="6">
    <source>
        <dbReference type="ARBA" id="ARBA00023315"/>
    </source>
</evidence>
<evidence type="ECO:0000256" key="8">
    <source>
        <dbReference type="HAMAP-Rule" id="MF_01445"/>
    </source>
</evidence>
<dbReference type="NCBIfam" id="TIGR00329">
    <property type="entry name" value="gcp_kae1"/>
    <property type="match status" value="1"/>
</dbReference>
<accession>A0A1F7FEW7</accession>
<dbReference type="GO" id="GO:0005506">
    <property type="term" value="F:iron ion binding"/>
    <property type="evidence" value="ECO:0007669"/>
    <property type="project" value="UniProtKB-UniRule"/>
</dbReference>
<protein>
    <recommendedName>
        <fullName evidence="8">tRNA N6-adenosine threonylcarbamoyltransferase</fullName>
        <ecNumber evidence="8">2.3.1.234</ecNumber>
    </recommendedName>
    <alternativeName>
        <fullName evidence="8">N6-L-threonylcarbamoyladenine synthase</fullName>
        <shortName evidence="8">t(6)A synthase</shortName>
    </alternativeName>
    <alternativeName>
        <fullName evidence="8">t(6)A37 threonylcarbamoyladenosine biosynthesis protein TsaD</fullName>
    </alternativeName>
    <alternativeName>
        <fullName evidence="8">tRNA threonylcarbamoyladenosine biosynthesis protein TsaD</fullName>
    </alternativeName>
</protein>
<keyword evidence="5 8" id="KW-0408">Iron</keyword>
<feature type="binding site" evidence="8">
    <location>
        <position position="300"/>
    </location>
    <ligand>
        <name>Fe cation</name>
        <dbReference type="ChEBI" id="CHEBI:24875"/>
    </ligand>
</feature>
<proteinExistence type="inferred from homology"/>
<dbReference type="InterPro" id="IPR043129">
    <property type="entry name" value="ATPase_NBD"/>
</dbReference>
<dbReference type="NCBIfam" id="TIGR03723">
    <property type="entry name" value="T6A_TsaD_YgjD"/>
    <property type="match status" value="1"/>
</dbReference>
<dbReference type="AlphaFoldDB" id="A0A1F7FEW7"/>
<dbReference type="InterPro" id="IPR017861">
    <property type="entry name" value="KAE1/TsaD"/>
</dbReference>
<feature type="binding site" evidence="8">
    <location>
        <position position="179"/>
    </location>
    <ligand>
        <name>substrate</name>
    </ligand>
</feature>